<dbReference type="Gene3D" id="3.40.50.1820">
    <property type="entry name" value="alpha/beta hydrolase"/>
    <property type="match status" value="1"/>
</dbReference>
<keyword evidence="2" id="KW-1185">Reference proteome</keyword>
<dbReference type="RefSeq" id="WP_174494917.1">
    <property type="nucleotide sequence ID" value="NZ_CADDWK010000002.1"/>
</dbReference>
<dbReference type="EMBL" id="JACHGH010000002">
    <property type="protein sequence ID" value="MBB6452425.1"/>
    <property type="molecule type" value="Genomic_DNA"/>
</dbReference>
<reference evidence="1 2" key="1">
    <citation type="submission" date="2020-08" db="EMBL/GenBank/DDBJ databases">
        <title>Genomic Encyclopedia of Type Strains, Phase IV (KMG-IV): sequencing the most valuable type-strain genomes for metagenomic binning, comparative biology and taxonomic classification.</title>
        <authorList>
            <person name="Goeker M."/>
        </authorList>
    </citation>
    <scope>NUCLEOTIDE SEQUENCE [LARGE SCALE GENOMIC DNA]</scope>
    <source>
        <strain evidence="1 2">DSM 19612</strain>
    </source>
</reference>
<dbReference type="SUPFAM" id="SSF53474">
    <property type="entry name" value="alpha/beta-Hydrolases"/>
    <property type="match status" value="1"/>
</dbReference>
<organism evidence="1 2">
    <name type="scientific">Salirhabdus euzebyi</name>
    <dbReference type="NCBI Taxonomy" id="394506"/>
    <lineage>
        <taxon>Bacteria</taxon>
        <taxon>Bacillati</taxon>
        <taxon>Bacillota</taxon>
        <taxon>Bacilli</taxon>
        <taxon>Bacillales</taxon>
        <taxon>Bacillaceae</taxon>
        <taxon>Salirhabdus</taxon>
    </lineage>
</organism>
<sequence>MKAVQKTIYTPDKEIAYTHIQKGSSKICFMFSGIGYTYEKPLLYFATMTMLEQGLDVVHIHYEYGQEFLKNPIADISAKMVSDIDLVMKDVSHNNLYDETILLGKSLGTIPIVLEYARREAFKDTKMVLLTPLLGYDVLYDSILKSNMLGLLIIGDEDQHYKQELMEQLQKTKLEIEIIKGANHSLDDYQLDTNQSLHNLSRVMKKIKENI</sequence>
<evidence type="ECO:0000313" key="1">
    <source>
        <dbReference type="EMBL" id="MBB6452425.1"/>
    </source>
</evidence>
<protein>
    <recommendedName>
        <fullName evidence="3">Alpha/beta hydrolase</fullName>
    </recommendedName>
</protein>
<accession>A0A841Q2D5</accession>
<dbReference type="InterPro" id="IPR017018">
    <property type="entry name" value="UCP033634"/>
</dbReference>
<name>A0A841Q2D5_9BACI</name>
<dbReference type="InterPro" id="IPR029058">
    <property type="entry name" value="AB_hydrolase_fold"/>
</dbReference>
<comment type="caution">
    <text evidence="1">The sequence shown here is derived from an EMBL/GenBank/DDBJ whole genome shotgun (WGS) entry which is preliminary data.</text>
</comment>
<evidence type="ECO:0000313" key="2">
    <source>
        <dbReference type="Proteomes" id="UP000581688"/>
    </source>
</evidence>
<dbReference type="Proteomes" id="UP000581688">
    <property type="component" value="Unassembled WGS sequence"/>
</dbReference>
<dbReference type="PIRSF" id="PIRSF033634">
    <property type="entry name" value="UCP033634"/>
    <property type="match status" value="1"/>
</dbReference>
<dbReference type="AlphaFoldDB" id="A0A841Q2D5"/>
<gene>
    <name evidence="1" type="ORF">HNQ94_000870</name>
</gene>
<proteinExistence type="predicted"/>
<evidence type="ECO:0008006" key="3">
    <source>
        <dbReference type="Google" id="ProtNLM"/>
    </source>
</evidence>